<dbReference type="EMBL" id="BMAW01065320">
    <property type="protein sequence ID" value="GFT49904.1"/>
    <property type="molecule type" value="Genomic_DNA"/>
</dbReference>
<sequence length="189" mass="21362">MELSKPTLDGISIAGNCSEVSEQSFNHLIDNVFEVITINKVIKGNQNNIKSIPEKTAHCSLLSLILEAVKHNSDSALISSILEDCKWDSSRISSFLNRFQNEKEKIQIKLSMISTSFDHIIDVQWRQDFVIKSNNCEKICQPSYIVSLKTWNPHTNSAKTITFSCTMEQLEDLVLKLKDATKCIEKNAV</sequence>
<gene>
    <name evidence="4" type="primary">Commd3</name>
    <name evidence="4" type="ORF">NPIL_241281</name>
</gene>
<dbReference type="Pfam" id="PF07258">
    <property type="entry name" value="COMM_domain"/>
    <property type="match status" value="1"/>
</dbReference>
<reference evidence="4" key="1">
    <citation type="submission" date="2020-08" db="EMBL/GenBank/DDBJ databases">
        <title>Multicomponent nature underlies the extraordinary mechanical properties of spider dragline silk.</title>
        <authorList>
            <person name="Kono N."/>
            <person name="Nakamura H."/>
            <person name="Mori M."/>
            <person name="Yoshida Y."/>
            <person name="Ohtoshi R."/>
            <person name="Malay A.D."/>
            <person name="Moran D.A.P."/>
            <person name="Tomita M."/>
            <person name="Numata K."/>
            <person name="Arakawa K."/>
        </authorList>
    </citation>
    <scope>NUCLEOTIDE SEQUENCE</scope>
</reference>
<evidence type="ECO:0000313" key="4">
    <source>
        <dbReference type="EMBL" id="GFT49904.1"/>
    </source>
</evidence>
<comment type="caution">
    <text evidence="4">The sequence shown here is derived from an EMBL/GenBank/DDBJ whole genome shotgun (WGS) entry which is preliminary data.</text>
</comment>
<dbReference type="CDD" id="cd04751">
    <property type="entry name" value="Commd3"/>
    <property type="match status" value="1"/>
</dbReference>
<dbReference type="OrthoDB" id="1917519at2759"/>
<evidence type="ECO:0000313" key="5">
    <source>
        <dbReference type="Proteomes" id="UP000887013"/>
    </source>
</evidence>
<dbReference type="PANTHER" id="PTHR31159">
    <property type="entry name" value="COMM DOMAIN-CONTAINING PROTEIN 3"/>
    <property type="match status" value="1"/>
</dbReference>
<dbReference type="PANTHER" id="PTHR31159:SF1">
    <property type="entry name" value="COMM DOMAIN-CONTAINING PROTEIN 3"/>
    <property type="match status" value="1"/>
</dbReference>
<dbReference type="InterPro" id="IPR017920">
    <property type="entry name" value="COMM"/>
</dbReference>
<dbReference type="GO" id="GO:0006814">
    <property type="term" value="P:sodium ion transport"/>
    <property type="evidence" value="ECO:0007669"/>
    <property type="project" value="InterPro"/>
</dbReference>
<dbReference type="InterPro" id="IPR037355">
    <property type="entry name" value="COMMD3"/>
</dbReference>
<evidence type="ECO:0000256" key="2">
    <source>
        <dbReference type="ARBA" id="ARBA00093469"/>
    </source>
</evidence>
<protein>
    <recommendedName>
        <fullName evidence="1">COMM domain-containing protein 3</fullName>
    </recommendedName>
</protein>
<accession>A0A8X6P795</accession>
<proteinExistence type="inferred from homology"/>
<evidence type="ECO:0000259" key="3">
    <source>
        <dbReference type="PROSITE" id="PS51269"/>
    </source>
</evidence>
<keyword evidence="5" id="KW-1185">Reference proteome</keyword>
<evidence type="ECO:0000256" key="1">
    <source>
        <dbReference type="ARBA" id="ARBA00016548"/>
    </source>
</evidence>
<feature type="domain" description="COMM" evidence="3">
    <location>
        <begin position="119"/>
        <end position="188"/>
    </location>
</feature>
<dbReference type="Proteomes" id="UP000887013">
    <property type="component" value="Unassembled WGS sequence"/>
</dbReference>
<dbReference type="AlphaFoldDB" id="A0A8X6P795"/>
<dbReference type="PROSITE" id="PS51269">
    <property type="entry name" value="COMM"/>
    <property type="match status" value="1"/>
</dbReference>
<organism evidence="4 5">
    <name type="scientific">Nephila pilipes</name>
    <name type="common">Giant wood spider</name>
    <name type="synonym">Nephila maculata</name>
    <dbReference type="NCBI Taxonomy" id="299642"/>
    <lineage>
        <taxon>Eukaryota</taxon>
        <taxon>Metazoa</taxon>
        <taxon>Ecdysozoa</taxon>
        <taxon>Arthropoda</taxon>
        <taxon>Chelicerata</taxon>
        <taxon>Arachnida</taxon>
        <taxon>Araneae</taxon>
        <taxon>Araneomorphae</taxon>
        <taxon>Entelegynae</taxon>
        <taxon>Araneoidea</taxon>
        <taxon>Nephilidae</taxon>
        <taxon>Nephila</taxon>
    </lineage>
</organism>
<dbReference type="Pfam" id="PF21672">
    <property type="entry name" value="COMM_HN"/>
    <property type="match status" value="1"/>
</dbReference>
<name>A0A8X6P795_NEPPI</name>
<comment type="similarity">
    <text evidence="2">Belongs to the COMM domain-containing protein 3 family.</text>
</comment>